<sequence length="314" mass="31765">MSLTPEQESAHGRHRIRRLGGPAGVVTATIAAGSVALAAFAASSTGGAPAESARAAVGQTDPQLAADPVASVSPETGAEAGRAYAEARALRAEQGAAALTVSTDLTSTGVDAVREASEAISAQKRAEREAAKQAAAEQAAAEQAAAEQAAAEQAAAEQAAAEQAAAEQAAAEREAAARQQAEAASRSAERAPAPEPAPAQQQAPAPAPAPAPVSSGDARSIARSMLSSYGWGDDQWGCLDSLWQRESGWSHTATNPSSGAYGIPQSLPAGKMASAGADWQTNPATQIAWGLGYISERYGSPCNAWAHSEAVNWY</sequence>
<gene>
    <name evidence="3" type="ORF">GCM10011509_31750</name>
</gene>
<feature type="compositionally biased region" description="Low complexity" evidence="1">
    <location>
        <begin position="177"/>
        <end position="186"/>
    </location>
</feature>
<name>A0ABQ2FD85_9MICO</name>
<proteinExistence type="predicted"/>
<dbReference type="RefSeq" id="WP_022922426.1">
    <property type="nucleotide sequence ID" value="NZ_BMLB01000007.1"/>
</dbReference>
<dbReference type="Proteomes" id="UP000662111">
    <property type="component" value="Unassembled WGS sequence"/>
</dbReference>
<evidence type="ECO:0000256" key="1">
    <source>
        <dbReference type="SAM" id="MobiDB-lite"/>
    </source>
</evidence>
<dbReference type="EMBL" id="BMLB01000007">
    <property type="protein sequence ID" value="GGK80903.1"/>
    <property type="molecule type" value="Genomic_DNA"/>
</dbReference>
<keyword evidence="4" id="KW-1185">Reference proteome</keyword>
<feature type="transmembrane region" description="Helical" evidence="2">
    <location>
        <begin position="21"/>
        <end position="42"/>
    </location>
</feature>
<protein>
    <recommendedName>
        <fullName evidence="5">Lytic transglycosylase domain-containing protein</fullName>
    </recommendedName>
</protein>
<dbReference type="InterPro" id="IPR023346">
    <property type="entry name" value="Lysozyme-like_dom_sf"/>
</dbReference>
<keyword evidence="2" id="KW-0812">Transmembrane</keyword>
<keyword evidence="2" id="KW-0472">Membrane</keyword>
<accession>A0ABQ2FD85</accession>
<dbReference type="SUPFAM" id="SSF53955">
    <property type="entry name" value="Lysozyme-like"/>
    <property type="match status" value="1"/>
</dbReference>
<feature type="compositionally biased region" description="Low complexity" evidence="1">
    <location>
        <begin position="153"/>
        <end position="169"/>
    </location>
</feature>
<reference evidence="4" key="1">
    <citation type="journal article" date="2019" name="Int. J. Syst. Evol. Microbiol.">
        <title>The Global Catalogue of Microorganisms (GCM) 10K type strain sequencing project: providing services to taxonomists for standard genome sequencing and annotation.</title>
        <authorList>
            <consortium name="The Broad Institute Genomics Platform"/>
            <consortium name="The Broad Institute Genome Sequencing Center for Infectious Disease"/>
            <person name="Wu L."/>
            <person name="Ma J."/>
        </authorList>
    </citation>
    <scope>NUCLEOTIDE SEQUENCE [LARGE SCALE GENOMIC DNA]</scope>
    <source>
        <strain evidence="4">CGMCC 1.5362</strain>
    </source>
</reference>
<evidence type="ECO:0000256" key="2">
    <source>
        <dbReference type="SAM" id="Phobius"/>
    </source>
</evidence>
<organism evidence="3 4">
    <name type="scientific">Ornithinimicrobium pekingense</name>
    <dbReference type="NCBI Taxonomy" id="384677"/>
    <lineage>
        <taxon>Bacteria</taxon>
        <taxon>Bacillati</taxon>
        <taxon>Actinomycetota</taxon>
        <taxon>Actinomycetes</taxon>
        <taxon>Micrococcales</taxon>
        <taxon>Ornithinimicrobiaceae</taxon>
        <taxon>Ornithinimicrobium</taxon>
    </lineage>
</organism>
<feature type="region of interest" description="Disordered" evidence="1">
    <location>
        <begin position="153"/>
        <end position="218"/>
    </location>
</feature>
<evidence type="ECO:0000313" key="3">
    <source>
        <dbReference type="EMBL" id="GGK80903.1"/>
    </source>
</evidence>
<evidence type="ECO:0008006" key="5">
    <source>
        <dbReference type="Google" id="ProtNLM"/>
    </source>
</evidence>
<comment type="caution">
    <text evidence="3">The sequence shown here is derived from an EMBL/GenBank/DDBJ whole genome shotgun (WGS) entry which is preliminary data.</text>
</comment>
<keyword evidence="2" id="KW-1133">Transmembrane helix</keyword>
<evidence type="ECO:0000313" key="4">
    <source>
        <dbReference type="Proteomes" id="UP000662111"/>
    </source>
</evidence>